<dbReference type="PANTHER" id="PTHR19836">
    <property type="entry name" value="30S RIBOSOMAL PROTEIN S14"/>
    <property type="match status" value="1"/>
</dbReference>
<dbReference type="InterPro" id="IPR018271">
    <property type="entry name" value="Ribosomal_uS14_CS"/>
</dbReference>
<comment type="similarity">
    <text evidence="2">Belongs to the universal ribosomal protein uS14 family.</text>
</comment>
<dbReference type="GO" id="GO:0015935">
    <property type="term" value="C:small ribosomal subunit"/>
    <property type="evidence" value="ECO:0007669"/>
    <property type="project" value="TreeGrafter"/>
</dbReference>
<geneLocation type="mitochondrion" evidence="8"/>
<dbReference type="GO" id="GO:0006412">
    <property type="term" value="P:translation"/>
    <property type="evidence" value="ECO:0007669"/>
    <property type="project" value="InterPro"/>
</dbReference>
<dbReference type="PANTHER" id="PTHR19836:SF30">
    <property type="entry name" value="RIBOSOMAL PROTEIN S14"/>
    <property type="match status" value="1"/>
</dbReference>
<comment type="subcellular location">
    <subcellularLocation>
        <location evidence="1">Mitochondrion</location>
    </subcellularLocation>
</comment>
<evidence type="ECO:0000256" key="7">
    <source>
        <dbReference type="ARBA" id="ARBA00042804"/>
    </source>
</evidence>
<proteinExistence type="inferred from homology"/>
<name>A0A0B5H335_KLEFL</name>
<keyword evidence="4 8" id="KW-0496">Mitochondrion</keyword>
<keyword evidence="3 8" id="KW-0689">Ribosomal protein</keyword>
<dbReference type="SUPFAM" id="SSF57716">
    <property type="entry name" value="Glucocorticoid receptor-like (DNA-binding domain)"/>
    <property type="match status" value="1"/>
</dbReference>
<dbReference type="EMBL" id="KP165386">
    <property type="protein sequence ID" value="AJF36743.1"/>
    <property type="molecule type" value="Genomic_DNA"/>
</dbReference>
<dbReference type="Pfam" id="PF00253">
    <property type="entry name" value="Ribosomal_S14"/>
    <property type="match status" value="1"/>
</dbReference>
<accession>A0A0B5H335</accession>
<dbReference type="Gene3D" id="1.10.287.1480">
    <property type="match status" value="1"/>
</dbReference>
<evidence type="ECO:0000256" key="4">
    <source>
        <dbReference type="ARBA" id="ARBA00023128"/>
    </source>
</evidence>
<dbReference type="FunFam" id="1.10.287.1480:FF:000001">
    <property type="entry name" value="30S ribosomal protein S14"/>
    <property type="match status" value="1"/>
</dbReference>
<reference evidence="8" key="1">
    <citation type="journal article" date="2014" name="Nucleic Acids Res.">
        <title>Widespread occurrence of organelle genome-encoded 5S rRNAs including permuted molecules.</title>
        <authorList>
            <person name="Valach M."/>
            <person name="Burger G."/>
            <person name="Gray M.W."/>
            <person name="Lang B.F."/>
        </authorList>
    </citation>
    <scope>NUCLEOTIDE SEQUENCE</scope>
    <source>
        <strain evidence="8">NIES-2285</strain>
    </source>
</reference>
<evidence type="ECO:0000256" key="5">
    <source>
        <dbReference type="ARBA" id="ARBA00023274"/>
    </source>
</evidence>
<dbReference type="PROSITE" id="PS00527">
    <property type="entry name" value="RIBOSOMAL_S14"/>
    <property type="match status" value="1"/>
</dbReference>
<evidence type="ECO:0000256" key="3">
    <source>
        <dbReference type="ARBA" id="ARBA00022980"/>
    </source>
</evidence>
<gene>
    <name evidence="8" type="primary">rps14</name>
</gene>
<dbReference type="OMA" id="ENERMQY"/>
<evidence type="ECO:0000256" key="1">
    <source>
        <dbReference type="ARBA" id="ARBA00004173"/>
    </source>
</evidence>
<evidence type="ECO:0000256" key="2">
    <source>
        <dbReference type="ARBA" id="ARBA00009083"/>
    </source>
</evidence>
<dbReference type="NCBIfam" id="NF006477">
    <property type="entry name" value="PRK08881.1"/>
    <property type="match status" value="1"/>
</dbReference>
<dbReference type="AlphaFoldDB" id="A0A0B5H335"/>
<dbReference type="GO" id="GO:0003735">
    <property type="term" value="F:structural constituent of ribosome"/>
    <property type="evidence" value="ECO:0007669"/>
    <property type="project" value="InterPro"/>
</dbReference>
<dbReference type="GO" id="GO:0005739">
    <property type="term" value="C:mitochondrion"/>
    <property type="evidence" value="ECO:0007669"/>
    <property type="project" value="UniProtKB-SubCell"/>
</dbReference>
<sequence>MPSNRVITDKKRRKLALKYEHKRKEYKSIAYDRNLPNAIRYEYIAKLSKLPRNSSLTRSRNRCVVTGRARSVYRFFHVSRIVLRELASQGRVLGLKKSSW</sequence>
<dbReference type="InterPro" id="IPR001209">
    <property type="entry name" value="Ribosomal_uS14"/>
</dbReference>
<evidence type="ECO:0000313" key="8">
    <source>
        <dbReference type="EMBL" id="AJF36743.1"/>
    </source>
</evidence>
<protein>
    <recommendedName>
        <fullName evidence="6">Small ribosomal subunit protein uS14m</fullName>
    </recommendedName>
    <alternativeName>
        <fullName evidence="7">Ribosomal protein S14, mitochondrial</fullName>
    </alternativeName>
</protein>
<organism evidence="8">
    <name type="scientific">Klebsormidium flaccidum</name>
    <name type="common">Filamentous green alga</name>
    <name type="synonym">Ulothrix flaccida</name>
    <dbReference type="NCBI Taxonomy" id="3175"/>
    <lineage>
        <taxon>Eukaryota</taxon>
        <taxon>Viridiplantae</taxon>
        <taxon>Streptophyta</taxon>
        <taxon>Klebsormidiophyceae</taxon>
        <taxon>Klebsormidiales</taxon>
        <taxon>Klebsormidiaceae</taxon>
        <taxon>Klebsormidium</taxon>
    </lineage>
</organism>
<keyword evidence="5" id="KW-0687">Ribonucleoprotein</keyword>
<evidence type="ECO:0000256" key="6">
    <source>
        <dbReference type="ARBA" id="ARBA00040774"/>
    </source>
</evidence>